<dbReference type="Gene3D" id="3.30.360.10">
    <property type="entry name" value="Dihydrodipicolinate Reductase, domain 2"/>
    <property type="match status" value="1"/>
</dbReference>
<dbReference type="Gene3D" id="3.40.50.720">
    <property type="entry name" value="NAD(P)-binding Rossmann-like Domain"/>
    <property type="match status" value="1"/>
</dbReference>
<dbReference type="GO" id="GO:0000166">
    <property type="term" value="F:nucleotide binding"/>
    <property type="evidence" value="ECO:0007669"/>
    <property type="project" value="InterPro"/>
</dbReference>
<dbReference type="Proteomes" id="UP000608530">
    <property type="component" value="Unassembled WGS sequence"/>
</dbReference>
<dbReference type="InterPro" id="IPR055170">
    <property type="entry name" value="GFO_IDH_MocA-like_dom"/>
</dbReference>
<keyword evidence="1" id="KW-0560">Oxidoreductase</keyword>
<feature type="domain" description="Gfo/Idh/MocA-like oxidoreductase N-terminal" evidence="3">
    <location>
        <begin position="11"/>
        <end position="110"/>
    </location>
</feature>
<proteinExistence type="predicted"/>
<dbReference type="EMBL" id="JAEHOH010000006">
    <property type="protein sequence ID" value="MBK0418524.1"/>
    <property type="molecule type" value="Genomic_DNA"/>
</dbReference>
<accession>A0A934Q8C4</accession>
<evidence type="ECO:0000256" key="1">
    <source>
        <dbReference type="ARBA" id="ARBA00023002"/>
    </source>
</evidence>
<gene>
    <name evidence="5" type="ORF">JD276_05690</name>
</gene>
<reference evidence="5" key="1">
    <citation type="submission" date="2020-12" db="EMBL/GenBank/DDBJ databases">
        <title>Leucobacter sp. CAS1, isolated from Chromium sludge.</title>
        <authorList>
            <person name="Xu Z."/>
        </authorList>
    </citation>
    <scope>NUCLEOTIDE SEQUENCE</scope>
    <source>
        <strain evidence="5">CSA1</strain>
    </source>
</reference>
<dbReference type="PANTHER" id="PTHR43818:SF11">
    <property type="entry name" value="BCDNA.GH03377"/>
    <property type="match status" value="1"/>
</dbReference>
<dbReference type="Pfam" id="PF01408">
    <property type="entry name" value="GFO_IDH_MocA"/>
    <property type="match status" value="1"/>
</dbReference>
<evidence type="ECO:0000313" key="5">
    <source>
        <dbReference type="EMBL" id="MBK0418524.1"/>
    </source>
</evidence>
<dbReference type="GO" id="GO:0016491">
    <property type="term" value="F:oxidoreductase activity"/>
    <property type="evidence" value="ECO:0007669"/>
    <property type="project" value="UniProtKB-KW"/>
</dbReference>
<comment type="caution">
    <text evidence="5">The sequence shown here is derived from an EMBL/GenBank/DDBJ whole genome shotgun (WGS) entry which is preliminary data.</text>
</comment>
<evidence type="ECO:0000259" key="4">
    <source>
        <dbReference type="Pfam" id="PF22725"/>
    </source>
</evidence>
<organism evidence="5 6">
    <name type="scientific">Leucobacter chromiisoli</name>
    <dbReference type="NCBI Taxonomy" id="2796471"/>
    <lineage>
        <taxon>Bacteria</taxon>
        <taxon>Bacillati</taxon>
        <taxon>Actinomycetota</taxon>
        <taxon>Actinomycetes</taxon>
        <taxon>Micrococcales</taxon>
        <taxon>Microbacteriaceae</taxon>
        <taxon>Leucobacter</taxon>
    </lineage>
</organism>
<dbReference type="Pfam" id="PF22725">
    <property type="entry name" value="GFO_IDH_MocA_C3"/>
    <property type="match status" value="1"/>
</dbReference>
<evidence type="ECO:0000259" key="3">
    <source>
        <dbReference type="Pfam" id="PF01408"/>
    </source>
</evidence>
<dbReference type="SUPFAM" id="SSF51735">
    <property type="entry name" value="NAD(P)-binding Rossmann-fold domains"/>
    <property type="match status" value="1"/>
</dbReference>
<dbReference type="InterPro" id="IPR036291">
    <property type="entry name" value="NAD(P)-bd_dom_sf"/>
</dbReference>
<dbReference type="InterPro" id="IPR000683">
    <property type="entry name" value="Gfo/Idh/MocA-like_OxRdtase_N"/>
</dbReference>
<keyword evidence="6" id="KW-1185">Reference proteome</keyword>
<feature type="domain" description="GFO/IDH/MocA-like oxidoreductase" evidence="4">
    <location>
        <begin position="129"/>
        <end position="264"/>
    </location>
</feature>
<protein>
    <submittedName>
        <fullName evidence="5">Gfo/Idh/MocA family oxidoreductase</fullName>
    </submittedName>
</protein>
<evidence type="ECO:0000313" key="6">
    <source>
        <dbReference type="Proteomes" id="UP000608530"/>
    </source>
</evidence>
<evidence type="ECO:0000256" key="2">
    <source>
        <dbReference type="ARBA" id="ARBA00023027"/>
    </source>
</evidence>
<keyword evidence="2" id="KW-0520">NAD</keyword>
<dbReference type="InterPro" id="IPR050463">
    <property type="entry name" value="Gfo/Idh/MocA_oxidrdct_glycsds"/>
</dbReference>
<dbReference type="SUPFAM" id="SSF55347">
    <property type="entry name" value="Glyceraldehyde-3-phosphate dehydrogenase-like, C-terminal domain"/>
    <property type="match status" value="1"/>
</dbReference>
<sequence>MGREIATAIQRWPALIDHPCAPRVTAVCDINPAAMEWFEQLGTVELFTTDFEELLASEQVDVVYIAVRHDLHEAMYTAAIAAGKDLLAEKPFGIDLAAARRIVQSIEEHPESFVRCSSEMPFFPGAQMAIDIVRSGGIGRVIEAENSFWHSSDFDLEKPINWKRQARFCGEAGVMNDLGLHALHVPLRLGWDPDRLFAVLQDLVPERPDGQGGTAVCDTFENAQLHGIVETEEGGFPLSVSMKRIAPGEKNTWTFRAIGLEGGVEFSTKNPKQVRVLTSYTLPGGGVEQAWSAIEAGSQSVWPTVTGGIFESGFSDSILQMWAAFLAERAGQLGDRFGCVRPEEALRTHEIYASAIRSHEERSVVSV</sequence>
<dbReference type="PANTHER" id="PTHR43818">
    <property type="entry name" value="BCDNA.GH03377"/>
    <property type="match status" value="1"/>
</dbReference>
<dbReference type="AlphaFoldDB" id="A0A934Q8C4"/>
<name>A0A934Q8C4_9MICO</name>